<dbReference type="InterPro" id="IPR001789">
    <property type="entry name" value="Sig_transdc_resp-reg_receiver"/>
</dbReference>
<protein>
    <submittedName>
        <fullName evidence="3">Response regulator receiver protein</fullName>
    </submittedName>
</protein>
<evidence type="ECO:0000313" key="4">
    <source>
        <dbReference type="Proteomes" id="UP000006250"/>
    </source>
</evidence>
<dbReference type="Proteomes" id="UP000006250">
    <property type="component" value="Unassembled WGS sequence"/>
</dbReference>
<evidence type="ECO:0000256" key="1">
    <source>
        <dbReference type="PROSITE-ProRule" id="PRU00169"/>
    </source>
</evidence>
<dbReference type="EMBL" id="AECZ01000002">
    <property type="protein sequence ID" value="EFL52806.1"/>
    <property type="molecule type" value="Genomic_DNA"/>
</dbReference>
<evidence type="ECO:0000313" key="3">
    <source>
        <dbReference type="EMBL" id="EFL52806.1"/>
    </source>
</evidence>
<dbReference type="OrthoDB" id="9802066at2"/>
<keyword evidence="1" id="KW-0597">Phosphoprotein</keyword>
<evidence type="ECO:0000259" key="2">
    <source>
        <dbReference type="PROSITE" id="PS50110"/>
    </source>
</evidence>
<name>E1JS37_SOLFR</name>
<comment type="caution">
    <text evidence="3">The sequence shown here is derived from an EMBL/GenBank/DDBJ whole genome shotgun (WGS) entry which is preliminary data.</text>
</comment>
<accession>E1JS37</accession>
<dbReference type="eggNOG" id="COG3437">
    <property type="taxonomic scope" value="Bacteria"/>
</dbReference>
<keyword evidence="4" id="KW-1185">Reference proteome</keyword>
<dbReference type="PANTHER" id="PTHR45228:SF8">
    <property type="entry name" value="TWO-COMPONENT RESPONSE REGULATOR-RELATED"/>
    <property type="match status" value="1"/>
</dbReference>
<proteinExistence type="predicted"/>
<dbReference type="PANTHER" id="PTHR45228">
    <property type="entry name" value="CYCLIC DI-GMP PHOSPHODIESTERASE TM_0186-RELATED"/>
    <property type="match status" value="1"/>
</dbReference>
<dbReference type="RefSeq" id="WP_005990664.1">
    <property type="nucleotide sequence ID" value="NZ_AECZ01000002.1"/>
</dbReference>
<dbReference type="InterPro" id="IPR011006">
    <property type="entry name" value="CheY-like_superfamily"/>
</dbReference>
<dbReference type="STRING" id="596151.DesfrDRAFT_0436"/>
<reference evidence="3 4" key="1">
    <citation type="submission" date="2010-08" db="EMBL/GenBank/DDBJ databases">
        <title>The draft genome of Desulfovibrio fructosovorans JJ.</title>
        <authorList>
            <consortium name="US DOE Joint Genome Institute (JGI-PGF)"/>
            <person name="Lucas S."/>
            <person name="Copeland A."/>
            <person name="Lapidus A."/>
            <person name="Cheng J.-F."/>
            <person name="Bruce D."/>
            <person name="Goodwin L."/>
            <person name="Pitluck S."/>
            <person name="Land M.L."/>
            <person name="Hauser L."/>
            <person name="Chang Y.-J."/>
            <person name="Jeffries C."/>
            <person name="Wall J.D."/>
            <person name="Stahl D.A."/>
            <person name="Arkin A.P."/>
            <person name="Dehal P."/>
            <person name="Stolyar S.M."/>
            <person name="Hazen T.C."/>
            <person name="Woyke T.J."/>
        </authorList>
    </citation>
    <scope>NUCLEOTIDE SEQUENCE [LARGE SCALE GENOMIC DNA]</scope>
    <source>
        <strain evidence="3 4">JJ</strain>
    </source>
</reference>
<dbReference type="Pfam" id="PF00072">
    <property type="entry name" value="Response_reg"/>
    <property type="match status" value="1"/>
</dbReference>
<dbReference type="SMART" id="SM00448">
    <property type="entry name" value="REC"/>
    <property type="match status" value="1"/>
</dbReference>
<dbReference type="AlphaFoldDB" id="E1JS37"/>
<feature type="modified residue" description="4-aspartylphosphate" evidence="1">
    <location>
        <position position="55"/>
    </location>
</feature>
<dbReference type="GO" id="GO:0000160">
    <property type="term" value="P:phosphorelay signal transduction system"/>
    <property type="evidence" value="ECO:0007669"/>
    <property type="project" value="InterPro"/>
</dbReference>
<sequence>MGVRQKILFVDDDAELTASLKRKLRRKFAIDVAEGPLRALEAVTENGPYAVVVADLRMPGIDGLELLARLKKACPDTIRIMLTGYAGLEEAMRAVNVGGVFRFLAKPCPEEELEEALAAGVAQYLQVTGEKEFLKGSLRGIIKVLTDLLELLNPEATARSARVKRLVTDMARYCDAPDIWRIELAVILSQLGAMVMPESMFATLRAKGTLKGERAALFARHPAIGADILDNIPKLGEVAHIIRHQETPFAGEGTDGPSGKQIPLGSRLLKVALDYDRLLTSGVGRDEALAVMAEREGLYDPKALELLGVLAGSREGYSRGEASVTSLTAGMVLEEDICLGTGEKAAVAGQVVDPGLIERLHDLGAFRKQTLKVLSPTTETAASDMTDPELLALLRRVRNALPET</sequence>
<gene>
    <name evidence="3" type="ORF">DesfrDRAFT_0436</name>
</gene>
<dbReference type="Gene3D" id="3.40.50.2300">
    <property type="match status" value="1"/>
</dbReference>
<organism evidence="3 4">
    <name type="scientific">Solidesulfovibrio fructosivorans JJ]</name>
    <dbReference type="NCBI Taxonomy" id="596151"/>
    <lineage>
        <taxon>Bacteria</taxon>
        <taxon>Pseudomonadati</taxon>
        <taxon>Thermodesulfobacteriota</taxon>
        <taxon>Desulfovibrionia</taxon>
        <taxon>Desulfovibrionales</taxon>
        <taxon>Desulfovibrionaceae</taxon>
        <taxon>Solidesulfovibrio</taxon>
    </lineage>
</organism>
<dbReference type="InterPro" id="IPR052020">
    <property type="entry name" value="Cyclic_di-GMP/3'3'-cGAMP_PDE"/>
</dbReference>
<dbReference type="Gene3D" id="1.10.3210.10">
    <property type="entry name" value="Hypothetical protein af1432"/>
    <property type="match status" value="1"/>
</dbReference>
<feature type="domain" description="Response regulatory" evidence="2">
    <location>
        <begin position="6"/>
        <end position="121"/>
    </location>
</feature>
<dbReference type="SUPFAM" id="SSF52172">
    <property type="entry name" value="CheY-like"/>
    <property type="match status" value="1"/>
</dbReference>
<dbReference type="Pfam" id="PF13487">
    <property type="entry name" value="HD_5"/>
    <property type="match status" value="1"/>
</dbReference>
<dbReference type="PROSITE" id="PS50110">
    <property type="entry name" value="RESPONSE_REGULATORY"/>
    <property type="match status" value="1"/>
</dbReference>